<dbReference type="GO" id="GO:0070098">
    <property type="term" value="P:chemokine-mediated signaling pathway"/>
    <property type="evidence" value="ECO:0007669"/>
    <property type="project" value="TreeGrafter"/>
</dbReference>
<evidence type="ECO:0000313" key="11">
    <source>
        <dbReference type="Proteomes" id="UP000504628"/>
    </source>
</evidence>
<evidence type="ECO:0000256" key="8">
    <source>
        <dbReference type="ARBA" id="ARBA00023198"/>
    </source>
</evidence>
<dbReference type="Proteomes" id="UP000504628">
    <property type="component" value="Chromosome 8"/>
</dbReference>
<dbReference type="CDD" id="cd00272">
    <property type="entry name" value="Chemokine_CC"/>
    <property type="match status" value="1"/>
</dbReference>
<keyword evidence="6 9" id="KW-0732">Signal</keyword>
<dbReference type="InterPro" id="IPR039809">
    <property type="entry name" value="Chemokine_b/g/d"/>
</dbReference>
<evidence type="ECO:0000256" key="1">
    <source>
        <dbReference type="ARBA" id="ARBA00004613"/>
    </source>
</evidence>
<evidence type="ECO:0000256" key="4">
    <source>
        <dbReference type="ARBA" id="ARBA00022514"/>
    </source>
</evidence>
<dbReference type="GO" id="GO:0048020">
    <property type="term" value="F:CCR chemokine receptor binding"/>
    <property type="evidence" value="ECO:0007669"/>
    <property type="project" value="TreeGrafter"/>
</dbReference>
<dbReference type="Gene3D" id="2.40.50.40">
    <property type="match status" value="1"/>
</dbReference>
<dbReference type="GO" id="GO:0005615">
    <property type="term" value="C:extracellular space"/>
    <property type="evidence" value="ECO:0007669"/>
    <property type="project" value="UniProtKB-KW"/>
</dbReference>
<dbReference type="InterPro" id="IPR036048">
    <property type="entry name" value="Interleukin_8-like_sf"/>
</dbReference>
<dbReference type="PROSITE" id="PS00472">
    <property type="entry name" value="SMALL_CYTOKINES_CC"/>
    <property type="match status" value="1"/>
</dbReference>
<evidence type="ECO:0000259" key="10">
    <source>
        <dbReference type="SMART" id="SM00199"/>
    </source>
</evidence>
<feature type="domain" description="Chemokine interleukin-8-like" evidence="10">
    <location>
        <begin position="29"/>
        <end position="88"/>
    </location>
</feature>
<keyword evidence="7" id="KW-1015">Disulfide bond</keyword>
<evidence type="ECO:0000256" key="9">
    <source>
        <dbReference type="RuleBase" id="RU361150"/>
    </source>
</evidence>
<keyword evidence="8" id="KW-0395">Inflammatory response</keyword>
<accession>A0A6J2MDR2</accession>
<feature type="chain" id="PRO_5027163097" description="C-C motif chemokine" evidence="9">
    <location>
        <begin position="24"/>
        <end position="97"/>
    </location>
</feature>
<name>A0A6J2MDR2_9CHIR</name>
<proteinExistence type="inferred from homology"/>
<protein>
    <recommendedName>
        <fullName evidence="9">C-C motif chemokine</fullName>
    </recommendedName>
</protein>
<dbReference type="SUPFAM" id="SSF54117">
    <property type="entry name" value="Interleukin 8-like chemokines"/>
    <property type="match status" value="1"/>
</dbReference>
<evidence type="ECO:0000256" key="3">
    <source>
        <dbReference type="ARBA" id="ARBA00022500"/>
    </source>
</evidence>
<evidence type="ECO:0000256" key="7">
    <source>
        <dbReference type="ARBA" id="ARBA00023157"/>
    </source>
</evidence>
<keyword evidence="4 9" id="KW-0202">Cytokine</keyword>
<dbReference type="GO" id="GO:0030335">
    <property type="term" value="P:positive regulation of cell migration"/>
    <property type="evidence" value="ECO:0007669"/>
    <property type="project" value="TreeGrafter"/>
</dbReference>
<evidence type="ECO:0000256" key="2">
    <source>
        <dbReference type="ARBA" id="ARBA00010868"/>
    </source>
</evidence>
<keyword evidence="5 9" id="KW-0964">Secreted</keyword>
<evidence type="ECO:0000313" key="12">
    <source>
        <dbReference type="RefSeq" id="XP_028377474.1"/>
    </source>
</evidence>
<dbReference type="PANTHER" id="PTHR12015">
    <property type="entry name" value="SMALL INDUCIBLE CYTOKINE A"/>
    <property type="match status" value="1"/>
</dbReference>
<evidence type="ECO:0000256" key="6">
    <source>
        <dbReference type="ARBA" id="ARBA00022729"/>
    </source>
</evidence>
<dbReference type="Pfam" id="PF00048">
    <property type="entry name" value="IL8"/>
    <property type="match status" value="1"/>
</dbReference>
<sequence length="97" mass="10754">MKVSAALLCLLLAVATLGPQVLGQRVIGARVCCINMANRKISVQKLESYRTLTNSRCPQEAVIFKTKQAKEICADPKDKWVQQAMKTLDKKAQPQKP</sequence>
<dbReference type="GO" id="GO:0048245">
    <property type="term" value="P:eosinophil chemotaxis"/>
    <property type="evidence" value="ECO:0007669"/>
    <property type="project" value="TreeGrafter"/>
</dbReference>
<keyword evidence="3 9" id="KW-0145">Chemotaxis</keyword>
<dbReference type="PANTHER" id="PTHR12015:SF147">
    <property type="entry name" value="C-C MOTIF CHEMOKINE 13"/>
    <property type="match status" value="1"/>
</dbReference>
<dbReference type="GO" id="GO:0061844">
    <property type="term" value="P:antimicrobial humoral immune response mediated by antimicrobial peptide"/>
    <property type="evidence" value="ECO:0007669"/>
    <property type="project" value="TreeGrafter"/>
</dbReference>
<dbReference type="AlphaFoldDB" id="A0A6J2MDR2"/>
<evidence type="ECO:0000256" key="5">
    <source>
        <dbReference type="ARBA" id="ARBA00022525"/>
    </source>
</evidence>
<dbReference type="GO" id="GO:0006954">
    <property type="term" value="P:inflammatory response"/>
    <property type="evidence" value="ECO:0007669"/>
    <property type="project" value="UniProtKB-KW"/>
</dbReference>
<comment type="similarity">
    <text evidence="2 9">Belongs to the intercrine beta (chemokine CC) family.</text>
</comment>
<dbReference type="InterPro" id="IPR001811">
    <property type="entry name" value="Chemokine_IL8-like_dom"/>
</dbReference>
<comment type="subcellular location">
    <subcellularLocation>
        <location evidence="1 9">Secreted</location>
    </subcellularLocation>
</comment>
<dbReference type="GeneID" id="114504006"/>
<reference evidence="12" key="1">
    <citation type="submission" date="2025-08" db="UniProtKB">
        <authorList>
            <consortium name="RefSeq"/>
        </authorList>
    </citation>
    <scope>IDENTIFICATION</scope>
    <source>
        <tissue evidence="12">Muscle</tissue>
    </source>
</reference>
<dbReference type="GO" id="GO:0008009">
    <property type="term" value="F:chemokine activity"/>
    <property type="evidence" value="ECO:0007669"/>
    <property type="project" value="InterPro"/>
</dbReference>
<dbReference type="FunFam" id="2.40.50.40:FF:000002">
    <property type="entry name" value="C-C motif chemokine"/>
    <property type="match status" value="1"/>
</dbReference>
<keyword evidence="11" id="KW-1185">Reference proteome</keyword>
<dbReference type="RefSeq" id="XP_028377474.1">
    <property type="nucleotide sequence ID" value="XM_028521673.2"/>
</dbReference>
<dbReference type="InterPro" id="IPR000827">
    <property type="entry name" value="Chemokine_CC_CS"/>
</dbReference>
<dbReference type="SMART" id="SM00199">
    <property type="entry name" value="SCY"/>
    <property type="match status" value="1"/>
</dbReference>
<feature type="signal peptide" evidence="9">
    <location>
        <begin position="1"/>
        <end position="23"/>
    </location>
</feature>
<organism evidence="11 12">
    <name type="scientific">Phyllostomus discolor</name>
    <name type="common">pale spear-nosed bat</name>
    <dbReference type="NCBI Taxonomy" id="89673"/>
    <lineage>
        <taxon>Eukaryota</taxon>
        <taxon>Metazoa</taxon>
        <taxon>Chordata</taxon>
        <taxon>Craniata</taxon>
        <taxon>Vertebrata</taxon>
        <taxon>Euteleostomi</taxon>
        <taxon>Mammalia</taxon>
        <taxon>Eutheria</taxon>
        <taxon>Laurasiatheria</taxon>
        <taxon>Chiroptera</taxon>
        <taxon>Yangochiroptera</taxon>
        <taxon>Phyllostomidae</taxon>
        <taxon>Phyllostominae</taxon>
        <taxon>Phyllostomus</taxon>
    </lineage>
</organism>
<gene>
    <name evidence="12" type="primary">LOC114504006</name>
</gene>